<feature type="chain" id="PRO_5011973111" description="Peptidoglycan binding protein" evidence="1">
    <location>
        <begin position="23"/>
        <end position="393"/>
    </location>
</feature>
<evidence type="ECO:0008006" key="4">
    <source>
        <dbReference type="Google" id="ProtNLM"/>
    </source>
</evidence>
<reference evidence="3" key="1">
    <citation type="submission" date="2017-08" db="EMBL/GenBank/DDBJ databases">
        <authorList>
            <person name="Varghese N."/>
            <person name="Submissions S."/>
        </authorList>
    </citation>
    <scope>NUCLEOTIDE SEQUENCE [LARGE SCALE GENOMIC DNA]</scope>
    <source>
        <strain evidence="3">JA276</strain>
    </source>
</reference>
<evidence type="ECO:0000313" key="3">
    <source>
        <dbReference type="Proteomes" id="UP000219111"/>
    </source>
</evidence>
<accession>A0A285SE25</accession>
<gene>
    <name evidence="2" type="ORF">SAMN05877831_104205</name>
</gene>
<keyword evidence="3" id="KW-1185">Reference proteome</keyword>
<evidence type="ECO:0000313" key="2">
    <source>
        <dbReference type="EMBL" id="SOC05748.1"/>
    </source>
</evidence>
<dbReference type="AlphaFoldDB" id="A0A285SE25"/>
<dbReference type="OrthoDB" id="1522627at2"/>
<dbReference type="EMBL" id="OBMT01000004">
    <property type="protein sequence ID" value="SOC05748.1"/>
    <property type="molecule type" value="Genomic_DNA"/>
</dbReference>
<dbReference type="Proteomes" id="UP000219111">
    <property type="component" value="Unassembled WGS sequence"/>
</dbReference>
<protein>
    <recommendedName>
        <fullName evidence="4">Peptidoglycan binding protein</fullName>
    </recommendedName>
</protein>
<keyword evidence="1" id="KW-0732">Signal</keyword>
<proteinExistence type="predicted"/>
<feature type="signal peptide" evidence="1">
    <location>
        <begin position="1"/>
        <end position="22"/>
    </location>
</feature>
<dbReference type="RefSeq" id="WP_097069760.1">
    <property type="nucleotide sequence ID" value="NZ_OBMT01000004.1"/>
</dbReference>
<organism evidence="2 3">
    <name type="scientific">Rhodobacter maris</name>
    <dbReference type="NCBI Taxonomy" id="446682"/>
    <lineage>
        <taxon>Bacteria</taxon>
        <taxon>Pseudomonadati</taxon>
        <taxon>Pseudomonadota</taxon>
        <taxon>Alphaproteobacteria</taxon>
        <taxon>Rhodobacterales</taxon>
        <taxon>Rhodobacter group</taxon>
        <taxon>Rhodobacter</taxon>
    </lineage>
</organism>
<name>A0A285SE25_9RHOB</name>
<evidence type="ECO:0000256" key="1">
    <source>
        <dbReference type="SAM" id="SignalP"/>
    </source>
</evidence>
<sequence length="393" mass="42383">MFRSFLYAGCLAAAVFSAPALAFDMSELADPFDAGRLSATELRFLQSMIAFEGSYDGMIDGKWGPASQAALEKFMANMGLPGVPMTAMVLLRAAEHQIRFENDGWHETYLDAYGFSLLTPMQITPIELRGPSFGFSAKFYPIVYTFEQSDRSQLVGTHDQLLASAKPGTPSYRLRRADRKVTAVLARNDRGLGLSGDVSETIFYLRSERSPRGWNTLLLMTGAENRGLMAMVAGSVVPGEGAPIELPETGEIVQGIRAGTAAGLFGRFDANGNLMPLPGAQAPALLDGPCRSWGEEVTVSGPVRKQIFPGPPNYENIALGDAEEVATILTLDEPFCLNATPGDPEEIAVRKITEMQLVSPIPASSEPVTVTGMPFLGHTGHHHTEVMLGNRID</sequence>